<feature type="transmembrane region" description="Helical" evidence="10">
    <location>
        <begin position="433"/>
        <end position="454"/>
    </location>
</feature>
<feature type="transmembrane region" description="Helical" evidence="10">
    <location>
        <begin position="261"/>
        <end position="281"/>
    </location>
</feature>
<protein>
    <submittedName>
        <fullName evidence="12">HlyD family secretion protein</fullName>
    </submittedName>
</protein>
<keyword evidence="6 10" id="KW-1133">Transmembrane helix</keyword>
<comment type="cofactor">
    <cofactor evidence="1">
        <name>Zn(2+)</name>
        <dbReference type="ChEBI" id="CHEBI:29105"/>
    </cofactor>
</comment>
<feature type="transmembrane region" description="Helical" evidence="10">
    <location>
        <begin position="363"/>
        <end position="385"/>
    </location>
</feature>
<keyword evidence="7 9" id="KW-0175">Coiled coil</keyword>
<dbReference type="InterPro" id="IPR008915">
    <property type="entry name" value="Peptidase_M50"/>
</dbReference>
<dbReference type="Proteomes" id="UP000323917">
    <property type="component" value="Chromosome"/>
</dbReference>
<evidence type="ECO:0000256" key="2">
    <source>
        <dbReference type="ARBA" id="ARBA00004141"/>
    </source>
</evidence>
<dbReference type="InterPro" id="IPR050465">
    <property type="entry name" value="UPF0194_transport"/>
</dbReference>
<evidence type="ECO:0000313" key="12">
    <source>
        <dbReference type="EMBL" id="QEG36794.1"/>
    </source>
</evidence>
<dbReference type="Gene3D" id="2.40.30.170">
    <property type="match status" value="1"/>
</dbReference>
<dbReference type="GO" id="GO:0030313">
    <property type="term" value="C:cell envelope"/>
    <property type="evidence" value="ECO:0007669"/>
    <property type="project" value="UniProtKB-SubCell"/>
</dbReference>
<sequence length="725" mass="80048">MSNPTDYLLATANRLLGLRSRGDIAPVAVSYGGQESFVLKDPLTLEVFQLSAAEMFLFDELRKENSLADLQKCFEAKFAPRTITHAALQQAVAQLFDQGLLVSTAAGQGRELLDRATKRRRNERWQSLVRVLSFRVASWDATATIESLYSNVRWLFSPVVGVAAVTMVVYAIWLLVGHWTQFAARMPSISELTTPNYLLLWLLTIAGVKVLHELGHAVTCRHVGSRCHEMGIMLLALLPCLYCDVSDVWKLPSKWQRMAVSAAGMIVELVIAAGAVILWWHTEPGLLHTWLLGLAIICSISTLAVNANPLLRYDGYYLLADLLEIPNLSGRASGLWGERLRDWLLGQPHTADPLISTIQQRRLAIYAVAARIYSVVILLAIFAMLLAVARPYHLEKIVFLLAGVTVVGMIVGPCLGIWRVIRNPINRYRLRKLRVSLLSAFLAGVAGLLFFYPIRHTVEGSVVFVPAEGHAIYATEPGQLEFALSAGTQVQPGDTIARLVDPQVELSLVEYRGELAEKRMHVDQLKTLRALDPRMSLQLPTAESELRDAESQLAQYNQRASTLDLQAPIAGTVIAPPVVEHKRSSNRLPTWSGTPLDSKNQQCWVEPGTVLCTIGDPERVSALVTVDERDIAEVEVGDNVRILLGSAPVRILTGTVSQVASRATRTDSELSEIDANRFHVVEVQLDQQDGQALLGSTGKAKIDANRATIAQLATDFVKRKLRLPW</sequence>
<gene>
    <name evidence="12" type="ORF">Pr1d_41300</name>
</gene>
<organism evidence="12 13">
    <name type="scientific">Bythopirellula goksoeyrii</name>
    <dbReference type="NCBI Taxonomy" id="1400387"/>
    <lineage>
        <taxon>Bacteria</taxon>
        <taxon>Pseudomonadati</taxon>
        <taxon>Planctomycetota</taxon>
        <taxon>Planctomycetia</taxon>
        <taxon>Pirellulales</taxon>
        <taxon>Lacipirellulaceae</taxon>
        <taxon>Bythopirellula</taxon>
    </lineage>
</organism>
<dbReference type="RefSeq" id="WP_148075104.1">
    <property type="nucleotide sequence ID" value="NZ_CP042913.1"/>
</dbReference>
<keyword evidence="13" id="KW-1185">Reference proteome</keyword>
<dbReference type="Pfam" id="PF02163">
    <property type="entry name" value="Peptidase_M50"/>
    <property type="match status" value="1"/>
</dbReference>
<proteinExistence type="inferred from homology"/>
<dbReference type="EMBL" id="CP042913">
    <property type="protein sequence ID" value="QEG36794.1"/>
    <property type="molecule type" value="Genomic_DNA"/>
</dbReference>
<evidence type="ECO:0000256" key="5">
    <source>
        <dbReference type="ARBA" id="ARBA00022692"/>
    </source>
</evidence>
<reference evidence="12 13" key="1">
    <citation type="submission" date="2019-08" db="EMBL/GenBank/DDBJ databases">
        <title>Deep-cultivation of Planctomycetes and their phenomic and genomic characterization uncovers novel biology.</title>
        <authorList>
            <person name="Wiegand S."/>
            <person name="Jogler M."/>
            <person name="Boedeker C."/>
            <person name="Pinto D."/>
            <person name="Vollmers J."/>
            <person name="Rivas-Marin E."/>
            <person name="Kohn T."/>
            <person name="Peeters S.H."/>
            <person name="Heuer A."/>
            <person name="Rast P."/>
            <person name="Oberbeckmann S."/>
            <person name="Bunk B."/>
            <person name="Jeske O."/>
            <person name="Meyerdierks A."/>
            <person name="Storesund J.E."/>
            <person name="Kallscheuer N."/>
            <person name="Luecker S."/>
            <person name="Lage O.M."/>
            <person name="Pohl T."/>
            <person name="Merkel B.J."/>
            <person name="Hornburger P."/>
            <person name="Mueller R.-W."/>
            <person name="Bruemmer F."/>
            <person name="Labrenz M."/>
            <person name="Spormann A.M."/>
            <person name="Op den Camp H."/>
            <person name="Overmann J."/>
            <person name="Amann R."/>
            <person name="Jetten M.S.M."/>
            <person name="Mascher T."/>
            <person name="Medema M.H."/>
            <person name="Devos D.P."/>
            <person name="Kaster A.-K."/>
            <person name="Ovreas L."/>
            <person name="Rohde M."/>
            <person name="Galperin M.Y."/>
            <person name="Jogler C."/>
        </authorList>
    </citation>
    <scope>NUCLEOTIDE SEQUENCE [LARGE SCALE GENOMIC DNA]</scope>
    <source>
        <strain evidence="12 13">Pr1d</strain>
    </source>
</reference>
<evidence type="ECO:0000256" key="3">
    <source>
        <dbReference type="ARBA" id="ARBA00004196"/>
    </source>
</evidence>
<name>A0A5B9QD25_9BACT</name>
<keyword evidence="8 10" id="KW-0472">Membrane</keyword>
<evidence type="ECO:0000256" key="10">
    <source>
        <dbReference type="SAM" id="Phobius"/>
    </source>
</evidence>
<evidence type="ECO:0000256" key="1">
    <source>
        <dbReference type="ARBA" id="ARBA00001947"/>
    </source>
</evidence>
<evidence type="ECO:0000256" key="6">
    <source>
        <dbReference type="ARBA" id="ARBA00022989"/>
    </source>
</evidence>
<dbReference type="GO" id="GO:0016020">
    <property type="term" value="C:membrane"/>
    <property type="evidence" value="ECO:0007669"/>
    <property type="project" value="UniProtKB-SubCell"/>
</dbReference>
<dbReference type="GO" id="GO:0006508">
    <property type="term" value="P:proteolysis"/>
    <property type="evidence" value="ECO:0007669"/>
    <property type="project" value="InterPro"/>
</dbReference>
<keyword evidence="5 10" id="KW-0812">Transmembrane</keyword>
<evidence type="ECO:0000256" key="8">
    <source>
        <dbReference type="ARBA" id="ARBA00023136"/>
    </source>
</evidence>
<dbReference type="KEGG" id="bgok:Pr1d_41300"/>
<evidence type="ECO:0000259" key="11">
    <source>
        <dbReference type="Pfam" id="PF02163"/>
    </source>
</evidence>
<dbReference type="PANTHER" id="PTHR32347:SF23">
    <property type="entry name" value="BLL5650 PROTEIN"/>
    <property type="match status" value="1"/>
</dbReference>
<dbReference type="CDD" id="cd05709">
    <property type="entry name" value="S2P-M50"/>
    <property type="match status" value="1"/>
</dbReference>
<feature type="transmembrane region" description="Helical" evidence="10">
    <location>
        <begin position="287"/>
        <end position="307"/>
    </location>
</feature>
<dbReference type="OrthoDB" id="225069at2"/>
<dbReference type="AlphaFoldDB" id="A0A5B9QD25"/>
<feature type="coiled-coil region" evidence="9">
    <location>
        <begin position="539"/>
        <end position="566"/>
    </location>
</feature>
<evidence type="ECO:0000256" key="4">
    <source>
        <dbReference type="ARBA" id="ARBA00007931"/>
    </source>
</evidence>
<feature type="transmembrane region" description="Helical" evidence="10">
    <location>
        <begin position="397"/>
        <end position="421"/>
    </location>
</feature>
<evidence type="ECO:0000256" key="9">
    <source>
        <dbReference type="SAM" id="Coils"/>
    </source>
</evidence>
<evidence type="ECO:0000256" key="7">
    <source>
        <dbReference type="ARBA" id="ARBA00023054"/>
    </source>
</evidence>
<feature type="domain" description="Peptidase M50" evidence="11">
    <location>
        <begin position="202"/>
        <end position="278"/>
    </location>
</feature>
<feature type="transmembrane region" description="Helical" evidence="10">
    <location>
        <begin position="155"/>
        <end position="176"/>
    </location>
</feature>
<comment type="similarity">
    <text evidence="4">Belongs to the peptidase M50B family.</text>
</comment>
<accession>A0A5B9QD25</accession>
<dbReference type="PANTHER" id="PTHR32347">
    <property type="entry name" value="EFFLUX SYSTEM COMPONENT YKNX-RELATED"/>
    <property type="match status" value="1"/>
</dbReference>
<comment type="subcellular location">
    <subcellularLocation>
        <location evidence="3">Cell envelope</location>
    </subcellularLocation>
    <subcellularLocation>
        <location evidence="2">Membrane</location>
        <topology evidence="2">Multi-pass membrane protein</topology>
    </subcellularLocation>
</comment>
<evidence type="ECO:0000313" key="13">
    <source>
        <dbReference type="Proteomes" id="UP000323917"/>
    </source>
</evidence>